<protein>
    <recommendedName>
        <fullName evidence="4">MSHA biogenesis protein MshP</fullName>
    </recommendedName>
</protein>
<evidence type="ECO:0000313" key="2">
    <source>
        <dbReference type="EMBL" id="MBD8504619.1"/>
    </source>
</evidence>
<sequence>MRRQRGFSIIAVVFILVVLAGLGAVIVQLGATQHLGTLMAQEGRQAWYAARAGLEWGRHRATNGQPCTGTLSFAGFDVNVTCSSSLVTEGDDQLNVFRIASVATAASASPAGAATREATMTLWITP</sequence>
<comment type="caution">
    <text evidence="2">The sequence shown here is derived from an EMBL/GenBank/DDBJ whole genome shotgun (WGS) entry which is preliminary data.</text>
</comment>
<organism evidence="2 3">
    <name type="scientific">Thauera sedimentorum</name>
    <dbReference type="NCBI Taxonomy" id="2767595"/>
    <lineage>
        <taxon>Bacteria</taxon>
        <taxon>Pseudomonadati</taxon>
        <taxon>Pseudomonadota</taxon>
        <taxon>Betaproteobacteria</taxon>
        <taxon>Rhodocyclales</taxon>
        <taxon>Zoogloeaceae</taxon>
        <taxon>Thauera</taxon>
    </lineage>
</organism>
<keyword evidence="1" id="KW-0812">Transmembrane</keyword>
<proteinExistence type="predicted"/>
<accession>A0ABR9BF79</accession>
<name>A0ABR9BF79_9RHOO</name>
<evidence type="ECO:0008006" key="4">
    <source>
        <dbReference type="Google" id="ProtNLM"/>
    </source>
</evidence>
<reference evidence="3" key="1">
    <citation type="submission" date="2023-07" db="EMBL/GenBank/DDBJ databases">
        <title>Thauera sp. CAU 1555 isolated from sand of Yaerae Beach.</title>
        <authorList>
            <person name="Kim W."/>
        </authorList>
    </citation>
    <scope>NUCLEOTIDE SEQUENCE [LARGE SCALE GENOMIC DNA]</scope>
    <source>
        <strain evidence="3">CAU 1555</strain>
    </source>
</reference>
<keyword evidence="1" id="KW-1133">Transmembrane helix</keyword>
<gene>
    <name evidence="2" type="ORF">IFO67_17140</name>
</gene>
<feature type="transmembrane region" description="Helical" evidence="1">
    <location>
        <begin position="7"/>
        <end position="31"/>
    </location>
</feature>
<evidence type="ECO:0000256" key="1">
    <source>
        <dbReference type="SAM" id="Phobius"/>
    </source>
</evidence>
<keyword evidence="1" id="KW-0472">Membrane</keyword>
<evidence type="ECO:0000313" key="3">
    <source>
        <dbReference type="Proteomes" id="UP000603602"/>
    </source>
</evidence>
<dbReference type="RefSeq" id="WP_187719347.1">
    <property type="nucleotide sequence ID" value="NZ_JACTAH010000002.1"/>
</dbReference>
<dbReference type="EMBL" id="JACYTO010000002">
    <property type="protein sequence ID" value="MBD8504619.1"/>
    <property type="molecule type" value="Genomic_DNA"/>
</dbReference>
<keyword evidence="3" id="KW-1185">Reference proteome</keyword>
<dbReference type="Proteomes" id="UP000603602">
    <property type="component" value="Unassembled WGS sequence"/>
</dbReference>